<proteinExistence type="predicted"/>
<evidence type="ECO:0000313" key="1">
    <source>
        <dbReference type="EMBL" id="TRY58563.1"/>
    </source>
</evidence>
<reference evidence="1 2" key="1">
    <citation type="journal article" date="2019" name="Sci. Data">
        <title>Hybrid genome assembly and annotation of Danionella translucida.</title>
        <authorList>
            <person name="Kadobianskyi M."/>
            <person name="Schulze L."/>
            <person name="Schuelke M."/>
            <person name="Judkewitz B."/>
        </authorList>
    </citation>
    <scope>NUCLEOTIDE SEQUENCE [LARGE SCALE GENOMIC DNA]</scope>
    <source>
        <strain evidence="1 2">Bolton</strain>
    </source>
</reference>
<comment type="caution">
    <text evidence="1">The sequence shown here is derived from an EMBL/GenBank/DDBJ whole genome shotgun (WGS) entry which is preliminary data.</text>
</comment>
<dbReference type="Proteomes" id="UP000316079">
    <property type="component" value="Unassembled WGS sequence"/>
</dbReference>
<name>A0A553MZF3_9TELE</name>
<dbReference type="EMBL" id="SRMA01027185">
    <property type="protein sequence ID" value="TRY58563.1"/>
    <property type="molecule type" value="Genomic_DNA"/>
</dbReference>
<sequence length="38" mass="4019">MKTTRGKRAASVPASIAERAGPRVCHASGGFSFPQKFL</sequence>
<evidence type="ECO:0000313" key="2">
    <source>
        <dbReference type="Proteomes" id="UP000316079"/>
    </source>
</evidence>
<keyword evidence="2" id="KW-1185">Reference proteome</keyword>
<protein>
    <submittedName>
        <fullName evidence="1">Uncharacterized protein</fullName>
    </submittedName>
</protein>
<accession>A0A553MZF3</accession>
<organism evidence="1 2">
    <name type="scientific">Danionella cerebrum</name>
    <dbReference type="NCBI Taxonomy" id="2873325"/>
    <lineage>
        <taxon>Eukaryota</taxon>
        <taxon>Metazoa</taxon>
        <taxon>Chordata</taxon>
        <taxon>Craniata</taxon>
        <taxon>Vertebrata</taxon>
        <taxon>Euteleostomi</taxon>
        <taxon>Actinopterygii</taxon>
        <taxon>Neopterygii</taxon>
        <taxon>Teleostei</taxon>
        <taxon>Ostariophysi</taxon>
        <taxon>Cypriniformes</taxon>
        <taxon>Danionidae</taxon>
        <taxon>Danioninae</taxon>
        <taxon>Danionella</taxon>
    </lineage>
</organism>
<gene>
    <name evidence="1" type="ORF">DNTS_000405</name>
</gene>
<dbReference type="OrthoDB" id="8617098at2759"/>
<dbReference type="AlphaFoldDB" id="A0A553MZF3"/>